<proteinExistence type="predicted"/>
<keyword evidence="3" id="KW-1185">Reference proteome</keyword>
<evidence type="ECO:0000256" key="1">
    <source>
        <dbReference type="SAM" id="MobiDB-lite"/>
    </source>
</evidence>
<accession>A0ABP0N7B5</accession>
<feature type="compositionally biased region" description="Basic residues" evidence="1">
    <location>
        <begin position="35"/>
        <end position="52"/>
    </location>
</feature>
<name>A0ABP0N7B5_9DINO</name>
<feature type="non-terminal residue" evidence="2">
    <location>
        <position position="1"/>
    </location>
</feature>
<dbReference type="Proteomes" id="UP001642484">
    <property type="component" value="Unassembled WGS sequence"/>
</dbReference>
<feature type="compositionally biased region" description="Basic and acidic residues" evidence="1">
    <location>
        <begin position="59"/>
        <end position="68"/>
    </location>
</feature>
<organism evidence="2 3">
    <name type="scientific">Durusdinium trenchii</name>
    <dbReference type="NCBI Taxonomy" id="1381693"/>
    <lineage>
        <taxon>Eukaryota</taxon>
        <taxon>Sar</taxon>
        <taxon>Alveolata</taxon>
        <taxon>Dinophyceae</taxon>
        <taxon>Suessiales</taxon>
        <taxon>Symbiodiniaceae</taxon>
        <taxon>Durusdinium</taxon>
    </lineage>
</organism>
<sequence>ELTRALEKEGRWFPPDREKKAEQIHKDAQEIQKDRIRRIPKHEARKKAKARFPKGGDSLNHKTQTDSELRKNLSDNAELVSGSRNQLLERILNLNRSGHRTSEYLI</sequence>
<feature type="compositionally biased region" description="Basic and acidic residues" evidence="1">
    <location>
        <begin position="17"/>
        <end position="34"/>
    </location>
</feature>
<gene>
    <name evidence="2" type="ORF">CCMP2556_LOCUS29372</name>
</gene>
<reference evidence="2 3" key="1">
    <citation type="submission" date="2024-02" db="EMBL/GenBank/DDBJ databases">
        <authorList>
            <person name="Chen Y."/>
            <person name="Shah S."/>
            <person name="Dougan E. K."/>
            <person name="Thang M."/>
            <person name="Chan C."/>
        </authorList>
    </citation>
    <scope>NUCLEOTIDE SEQUENCE [LARGE SCALE GENOMIC DNA]</scope>
</reference>
<dbReference type="EMBL" id="CAXAMN010021448">
    <property type="protein sequence ID" value="CAK9059665.1"/>
    <property type="molecule type" value="Genomic_DNA"/>
</dbReference>
<evidence type="ECO:0000313" key="3">
    <source>
        <dbReference type="Proteomes" id="UP001642484"/>
    </source>
</evidence>
<feature type="region of interest" description="Disordered" evidence="1">
    <location>
        <begin position="17"/>
        <end position="68"/>
    </location>
</feature>
<evidence type="ECO:0000313" key="2">
    <source>
        <dbReference type="EMBL" id="CAK9059665.1"/>
    </source>
</evidence>
<protein>
    <submittedName>
        <fullName evidence="2">Uncharacterized protein</fullName>
    </submittedName>
</protein>
<comment type="caution">
    <text evidence="2">The sequence shown here is derived from an EMBL/GenBank/DDBJ whole genome shotgun (WGS) entry which is preliminary data.</text>
</comment>